<dbReference type="InterPro" id="IPR048771">
    <property type="entry name" value="SOGP_2nd"/>
</dbReference>
<accession>A0A150LAK7</accession>
<reference evidence="2 3" key="1">
    <citation type="submission" date="2016-01" db="EMBL/GenBank/DDBJ databases">
        <title>Draft Genome Sequences of Seven Thermophilic Sporeformers Isolated from Foods.</title>
        <authorList>
            <person name="Berendsen E.M."/>
            <person name="Wells-Bennik M.H."/>
            <person name="Krawcyk A.O."/>
            <person name="De Jong A."/>
            <person name="Holsappel S."/>
            <person name="Eijlander R.T."/>
            <person name="Kuipers O.P."/>
        </authorList>
    </citation>
    <scope>NUCLEOTIDE SEQUENCE [LARGE SCALE GENOMIC DNA]</scope>
    <source>
        <strain evidence="2 3">B4135</strain>
    </source>
</reference>
<protein>
    <recommendedName>
        <fullName evidence="1">Glycoside phosphorylase super sandwich domain-containing protein</fullName>
    </recommendedName>
</protein>
<dbReference type="Proteomes" id="UP000075683">
    <property type="component" value="Unassembled WGS sequence"/>
</dbReference>
<evidence type="ECO:0000313" key="3">
    <source>
        <dbReference type="Proteomes" id="UP000075683"/>
    </source>
</evidence>
<dbReference type="AlphaFoldDB" id="A0A150LAK7"/>
<organism evidence="2 3">
    <name type="scientific">Caldibacillus debilis</name>
    <dbReference type="NCBI Taxonomy" id="301148"/>
    <lineage>
        <taxon>Bacteria</taxon>
        <taxon>Bacillati</taxon>
        <taxon>Bacillota</taxon>
        <taxon>Bacilli</taxon>
        <taxon>Bacillales</taxon>
        <taxon>Bacillaceae</taxon>
        <taxon>Caldibacillus</taxon>
    </lineage>
</organism>
<dbReference type="STRING" id="301148.B4135_3947"/>
<gene>
    <name evidence="2" type="ORF">B4135_3947</name>
</gene>
<name>A0A150LAK7_9BACI</name>
<feature type="domain" description="Glycoside phosphorylase super sandwich" evidence="1">
    <location>
        <begin position="4"/>
        <end position="175"/>
    </location>
</feature>
<comment type="caution">
    <text evidence="2">The sequence shown here is derived from an EMBL/GenBank/DDBJ whole genome shotgun (WGS) entry which is preliminary data.</text>
</comment>
<dbReference type="EMBL" id="LQYT01000133">
    <property type="protein sequence ID" value="KYD09036.1"/>
    <property type="molecule type" value="Genomic_DNA"/>
</dbReference>
<evidence type="ECO:0000313" key="2">
    <source>
        <dbReference type="EMBL" id="KYD09036.1"/>
    </source>
</evidence>
<evidence type="ECO:0000259" key="1">
    <source>
        <dbReference type="Pfam" id="PF21250"/>
    </source>
</evidence>
<proteinExistence type="predicted"/>
<sequence length="229" mass="26062">MKKCENIMTTTAYMYGVFNSRISAGNINFNKMMTNTRNPLNILKTSGQRIYGRIRGIYRLLAMPSLFEIGFYVRWYDKTDDDLIIITNYASSAGPEIRLECRSEEGKSYSFLATGQISMGPNEYEHPFTIRQEGNAFTIRTGDKSPCREVYPDLCYRMKLAGAEFRLAGGRIFLEGAWGIPPPWRFWLFLQLAAGKWPFKGACTGKTGPLRNGNWIGRRKNSGPFSGKR</sequence>
<dbReference type="Pfam" id="PF21250">
    <property type="entry name" value="SOGP_2nd"/>
    <property type="match status" value="1"/>
</dbReference>